<dbReference type="InterPro" id="IPR007372">
    <property type="entry name" value="Lipid/polyisoprenoid-bd_YceI"/>
</dbReference>
<dbReference type="EMBL" id="JAUQYP010000001">
    <property type="protein sequence ID" value="MDO8108134.1"/>
    <property type="molecule type" value="Genomic_DNA"/>
</dbReference>
<feature type="compositionally biased region" description="Basic and acidic residues" evidence="2">
    <location>
        <begin position="1"/>
        <end position="14"/>
    </location>
</feature>
<evidence type="ECO:0000256" key="2">
    <source>
        <dbReference type="SAM" id="MobiDB-lite"/>
    </source>
</evidence>
<feature type="domain" description="Lipid/polyisoprenoid-binding YceI-like" evidence="4">
    <location>
        <begin position="85"/>
        <end position="250"/>
    </location>
</feature>
<gene>
    <name evidence="5" type="ORF">Q6348_13105</name>
</gene>
<dbReference type="Proteomes" id="UP001232536">
    <property type="component" value="Unassembled WGS sequence"/>
</dbReference>
<dbReference type="Gene3D" id="2.40.128.110">
    <property type="entry name" value="Lipid/polyisoprenoid-binding, YceI-like"/>
    <property type="match status" value="1"/>
</dbReference>
<name>A0ABT9DB58_9CELL</name>
<keyword evidence="3" id="KW-0812">Transmembrane</keyword>
<evidence type="ECO:0000256" key="3">
    <source>
        <dbReference type="SAM" id="Phobius"/>
    </source>
</evidence>
<dbReference type="PANTHER" id="PTHR34406:SF1">
    <property type="entry name" value="PROTEIN YCEI"/>
    <property type="match status" value="1"/>
</dbReference>
<keyword evidence="3" id="KW-1133">Transmembrane helix</keyword>
<dbReference type="SMART" id="SM00867">
    <property type="entry name" value="YceI"/>
    <property type="match status" value="1"/>
</dbReference>
<organism evidence="5 6">
    <name type="scientific">Actinotalea lenta</name>
    <dbReference type="NCBI Taxonomy" id="3064654"/>
    <lineage>
        <taxon>Bacteria</taxon>
        <taxon>Bacillati</taxon>
        <taxon>Actinomycetota</taxon>
        <taxon>Actinomycetes</taxon>
        <taxon>Micrococcales</taxon>
        <taxon>Cellulomonadaceae</taxon>
        <taxon>Actinotalea</taxon>
    </lineage>
</organism>
<dbReference type="PANTHER" id="PTHR34406">
    <property type="entry name" value="PROTEIN YCEI"/>
    <property type="match status" value="1"/>
</dbReference>
<accession>A0ABT9DB58</accession>
<dbReference type="RefSeq" id="WP_304601722.1">
    <property type="nucleotide sequence ID" value="NZ_JAUQYO010000001.1"/>
</dbReference>
<evidence type="ECO:0000259" key="4">
    <source>
        <dbReference type="SMART" id="SM00867"/>
    </source>
</evidence>
<dbReference type="SUPFAM" id="SSF101874">
    <property type="entry name" value="YceI-like"/>
    <property type="match status" value="1"/>
</dbReference>
<evidence type="ECO:0000313" key="6">
    <source>
        <dbReference type="Proteomes" id="UP001232536"/>
    </source>
</evidence>
<comment type="similarity">
    <text evidence="1">Belongs to the UPF0312 family.</text>
</comment>
<dbReference type="InterPro" id="IPR036761">
    <property type="entry name" value="TTHA0802/YceI-like_sf"/>
</dbReference>
<sequence length="251" mass="26340">MERHRHGRPRDSRRGPRPAGIGPEHRRRWVVVTIVALVLAVGAVTGGPWVYARVMDQRAPGPLTLPSQTVDSALAASGRFELNGRWLVAQGSQAGYRIGEVLNGSSVEVVGRTDKVSGTATVSGNDLASASIEVEVGSITTDQSARDVYFRRALDTSTYPTATFELTEPVDLSGLAGGSGPVTVSAPGTLTIGAATVDVTAELDVRRADDGLEVAGKVPVTLSDLDLTAPDLGFVTVEPQGTVEFLLLMSH</sequence>
<reference evidence="5 6" key="1">
    <citation type="submission" date="2023-07" db="EMBL/GenBank/DDBJ databases">
        <title>Description of novel actinomycetes strains, isolated from tidal flat sediment.</title>
        <authorList>
            <person name="Lu C."/>
        </authorList>
    </citation>
    <scope>NUCLEOTIDE SEQUENCE [LARGE SCALE GENOMIC DNA]</scope>
    <source>
        <strain evidence="5 6">SYSU T00b441</strain>
    </source>
</reference>
<evidence type="ECO:0000256" key="1">
    <source>
        <dbReference type="ARBA" id="ARBA00008812"/>
    </source>
</evidence>
<keyword evidence="3" id="KW-0472">Membrane</keyword>
<comment type="caution">
    <text evidence="5">The sequence shown here is derived from an EMBL/GenBank/DDBJ whole genome shotgun (WGS) entry which is preliminary data.</text>
</comment>
<evidence type="ECO:0000313" key="5">
    <source>
        <dbReference type="EMBL" id="MDO8108134.1"/>
    </source>
</evidence>
<feature type="region of interest" description="Disordered" evidence="2">
    <location>
        <begin position="1"/>
        <end position="22"/>
    </location>
</feature>
<protein>
    <submittedName>
        <fullName evidence="5">YceI family protein</fullName>
    </submittedName>
</protein>
<feature type="transmembrane region" description="Helical" evidence="3">
    <location>
        <begin position="29"/>
        <end position="51"/>
    </location>
</feature>
<keyword evidence="6" id="KW-1185">Reference proteome</keyword>
<dbReference type="Pfam" id="PF04264">
    <property type="entry name" value="YceI"/>
    <property type="match status" value="1"/>
</dbReference>
<proteinExistence type="inferred from homology"/>